<dbReference type="RefSeq" id="XP_072832917.1">
    <property type="nucleotide sequence ID" value="XM_072976816.1"/>
</dbReference>
<reference evidence="2" key="1">
    <citation type="submission" date="2025-05" db="UniProtKB">
        <authorList>
            <consortium name="RefSeq"/>
        </authorList>
    </citation>
    <scope>NUCLEOTIDE SEQUENCE [LARGE SCALE GENOMIC DNA]</scope>
</reference>
<organism evidence="2 3">
    <name type="scientific">Pogona vitticeps</name>
    <name type="common">central bearded dragon</name>
    <dbReference type="NCBI Taxonomy" id="103695"/>
    <lineage>
        <taxon>Eukaryota</taxon>
        <taxon>Metazoa</taxon>
        <taxon>Chordata</taxon>
        <taxon>Craniata</taxon>
        <taxon>Vertebrata</taxon>
        <taxon>Euteleostomi</taxon>
        <taxon>Lepidosauria</taxon>
        <taxon>Squamata</taxon>
        <taxon>Bifurcata</taxon>
        <taxon>Unidentata</taxon>
        <taxon>Episquamata</taxon>
        <taxon>Toxicofera</taxon>
        <taxon>Iguania</taxon>
        <taxon>Acrodonta</taxon>
        <taxon>Agamidae</taxon>
        <taxon>Amphibolurinae</taxon>
        <taxon>Pogona</taxon>
    </lineage>
</organism>
<accession>A0ABM5EID9</accession>
<protein>
    <submittedName>
        <fullName evidence="3">Uncharacterized protein C21orf58 homolog isoform X2</fullName>
    </submittedName>
</protein>
<dbReference type="GeneID" id="110077143"/>
<proteinExistence type="predicted"/>
<dbReference type="PANTHER" id="PTHR28604">
    <property type="match status" value="1"/>
</dbReference>
<dbReference type="PANTHER" id="PTHR28604:SF2">
    <property type="entry name" value="RIKEN CDNA 2610028H24 GENE"/>
    <property type="match status" value="1"/>
</dbReference>
<dbReference type="Proteomes" id="UP001652642">
    <property type="component" value="Chromosome 1"/>
</dbReference>
<gene>
    <name evidence="3" type="primary">C1H21orf58</name>
</gene>
<dbReference type="InterPro" id="IPR038915">
    <property type="entry name" value="PRR29-like"/>
</dbReference>
<feature type="domain" description="DUF4587" evidence="1">
    <location>
        <begin position="114"/>
        <end position="187"/>
    </location>
</feature>
<sequence length="246" mass="27437">MLYSLLFDQPFAWEFATMTDSDVADHMTQLKFKLLKKKLENEYENSDDFEPSVSTTRNRGGHDYTLQSALRRQKDLLQQLRLPQQPATIIQQIPQHPPLITQIPPPQLYPASHPGSIKEDMVEMMLMQNAQMHQIIMQNMMLKSLPLPASSPVNGYGIPMLHYGQQFSAPVLVRPEKSRPSTVHHHLYTPSGVPSQIGFSMWPSVMPPGLGTQLGGFPSDVHNVAIPVTATHSVQTSGLLGLPPSL</sequence>
<dbReference type="InterPro" id="IPR027904">
    <property type="entry name" value="DUF4587"/>
</dbReference>
<evidence type="ECO:0000259" key="1">
    <source>
        <dbReference type="Pfam" id="PF15248"/>
    </source>
</evidence>
<evidence type="ECO:0000313" key="2">
    <source>
        <dbReference type="Proteomes" id="UP001652642"/>
    </source>
</evidence>
<name>A0ABM5EID9_9SAUR</name>
<keyword evidence="2" id="KW-1185">Reference proteome</keyword>
<evidence type="ECO:0000313" key="3">
    <source>
        <dbReference type="RefSeq" id="XP_072832917.1"/>
    </source>
</evidence>
<dbReference type="Pfam" id="PF15248">
    <property type="entry name" value="DUF4587"/>
    <property type="match status" value="1"/>
</dbReference>
<reference evidence="3" key="2">
    <citation type="submission" date="2025-08" db="UniProtKB">
        <authorList>
            <consortium name="RefSeq"/>
        </authorList>
    </citation>
    <scope>IDENTIFICATION</scope>
</reference>